<evidence type="ECO:0000256" key="1">
    <source>
        <dbReference type="ARBA" id="ARBA00004141"/>
    </source>
</evidence>
<feature type="transmembrane region" description="Helical" evidence="6">
    <location>
        <begin position="269"/>
        <end position="289"/>
    </location>
</feature>
<dbReference type="RefSeq" id="WP_279529610.1">
    <property type="nucleotide sequence ID" value="NZ_CP122312.1"/>
</dbReference>
<feature type="transmembrane region" description="Helical" evidence="6">
    <location>
        <begin position="177"/>
        <end position="194"/>
    </location>
</feature>
<evidence type="ECO:0000256" key="3">
    <source>
        <dbReference type="ARBA" id="ARBA00022989"/>
    </source>
</evidence>
<evidence type="ECO:0000256" key="6">
    <source>
        <dbReference type="SAM" id="Phobius"/>
    </source>
</evidence>
<evidence type="ECO:0000256" key="4">
    <source>
        <dbReference type="ARBA" id="ARBA00023136"/>
    </source>
</evidence>
<feature type="transmembrane region" description="Helical" evidence="6">
    <location>
        <begin position="118"/>
        <end position="137"/>
    </location>
</feature>
<keyword evidence="3 6" id="KW-1133">Transmembrane helix</keyword>
<dbReference type="Proteomes" id="UP001596447">
    <property type="component" value="Unassembled WGS sequence"/>
</dbReference>
<dbReference type="SUPFAM" id="SSF144091">
    <property type="entry name" value="Rhomboid-like"/>
    <property type="match status" value="1"/>
</dbReference>
<keyword evidence="8" id="KW-1185">Reference proteome</keyword>
<dbReference type="EMBL" id="JBHTAR010000011">
    <property type="protein sequence ID" value="MFC7199683.1"/>
    <property type="molecule type" value="Genomic_DNA"/>
</dbReference>
<accession>A0ABD5Z3E9</accession>
<comment type="subcellular location">
    <subcellularLocation>
        <location evidence="1">Membrane</location>
        <topology evidence="1">Multi-pass membrane protein</topology>
    </subcellularLocation>
</comment>
<feature type="transmembrane region" description="Helical" evidence="6">
    <location>
        <begin position="237"/>
        <end position="257"/>
    </location>
</feature>
<reference evidence="7 8" key="1">
    <citation type="journal article" date="2019" name="Int. J. Syst. Evol. Microbiol.">
        <title>The Global Catalogue of Microorganisms (GCM) 10K type strain sequencing project: providing services to taxonomists for standard genome sequencing and annotation.</title>
        <authorList>
            <consortium name="The Broad Institute Genomics Platform"/>
            <consortium name="The Broad Institute Genome Sequencing Center for Infectious Disease"/>
            <person name="Wu L."/>
            <person name="Ma J."/>
        </authorList>
    </citation>
    <scope>NUCLEOTIDE SEQUENCE [LARGE SCALE GENOMIC DNA]</scope>
    <source>
        <strain evidence="7 8">XZGYJ-43</strain>
    </source>
</reference>
<protein>
    <recommendedName>
        <fullName evidence="9">Rhomboid family intramembrane serine protease</fullName>
    </recommendedName>
</protein>
<evidence type="ECO:0000256" key="5">
    <source>
        <dbReference type="SAM" id="MobiDB-lite"/>
    </source>
</evidence>
<evidence type="ECO:0000313" key="8">
    <source>
        <dbReference type="Proteomes" id="UP001596447"/>
    </source>
</evidence>
<dbReference type="GO" id="GO:0016020">
    <property type="term" value="C:membrane"/>
    <property type="evidence" value="ECO:0007669"/>
    <property type="project" value="UniProtKB-SubCell"/>
</dbReference>
<sequence length="296" mass="32429">MNGPNRAGDSQGEGALADSRSIPPPFRETIQERVRAVDLVLLIGPAVLLVWVFSLPTALRYTLVFDPAQPSLRTAFSANYVHLTWLHLLSNVAGYLLLASVVYLLAVINGTRRRFQTVVMGILLVFPVPLSYLDLVLDLPGIVLGFSGLNMALLGYGIVEISVYIRNYVTDRFDVENAPGFFFATTTFVGAMYAETTVGFVFLGASALIALFYWIEILLSIEFLIVGSKQILDHPGYVELLAGGILLSAGFVLAAFPADPVYHSSVVNIYLHFAGFAMGFISTYTWVTLGRYVRSE</sequence>
<gene>
    <name evidence="7" type="ORF">ACFQJ9_09705</name>
</gene>
<evidence type="ECO:0000313" key="7">
    <source>
        <dbReference type="EMBL" id="MFC7199683.1"/>
    </source>
</evidence>
<feature type="transmembrane region" description="Helical" evidence="6">
    <location>
        <begin position="143"/>
        <end position="165"/>
    </location>
</feature>
<organism evidence="7 8">
    <name type="scientific">Halospeciosus flavus</name>
    <dbReference type="NCBI Taxonomy" id="3032283"/>
    <lineage>
        <taxon>Archaea</taxon>
        <taxon>Methanobacteriati</taxon>
        <taxon>Methanobacteriota</taxon>
        <taxon>Stenosarchaea group</taxon>
        <taxon>Halobacteria</taxon>
        <taxon>Halobacteriales</taxon>
        <taxon>Halobacteriaceae</taxon>
        <taxon>Halospeciosus</taxon>
    </lineage>
</organism>
<comment type="caution">
    <text evidence="7">The sequence shown here is derived from an EMBL/GenBank/DDBJ whole genome shotgun (WGS) entry which is preliminary data.</text>
</comment>
<proteinExistence type="predicted"/>
<evidence type="ECO:0008006" key="9">
    <source>
        <dbReference type="Google" id="ProtNLM"/>
    </source>
</evidence>
<evidence type="ECO:0000256" key="2">
    <source>
        <dbReference type="ARBA" id="ARBA00022692"/>
    </source>
</evidence>
<keyword evidence="4 6" id="KW-0472">Membrane</keyword>
<name>A0ABD5Z3E9_9EURY</name>
<dbReference type="InterPro" id="IPR035952">
    <property type="entry name" value="Rhomboid-like_sf"/>
</dbReference>
<feature type="transmembrane region" description="Helical" evidence="6">
    <location>
        <begin position="200"/>
        <end position="225"/>
    </location>
</feature>
<keyword evidence="2 6" id="KW-0812">Transmembrane</keyword>
<feature type="transmembrane region" description="Helical" evidence="6">
    <location>
        <begin position="83"/>
        <end position="106"/>
    </location>
</feature>
<feature type="transmembrane region" description="Helical" evidence="6">
    <location>
        <begin position="39"/>
        <end position="63"/>
    </location>
</feature>
<feature type="region of interest" description="Disordered" evidence="5">
    <location>
        <begin position="1"/>
        <end position="23"/>
    </location>
</feature>
<dbReference type="AlphaFoldDB" id="A0ABD5Z3E9"/>